<dbReference type="InterPro" id="IPR054720">
    <property type="entry name" value="HpiC1"/>
</dbReference>
<accession>Q028N4</accession>
<organism evidence="1">
    <name type="scientific">Solibacter usitatus (strain Ellin6076)</name>
    <dbReference type="NCBI Taxonomy" id="234267"/>
    <lineage>
        <taxon>Bacteria</taxon>
        <taxon>Pseudomonadati</taxon>
        <taxon>Acidobacteriota</taxon>
        <taxon>Terriglobia</taxon>
        <taxon>Bryobacterales</taxon>
        <taxon>Solibacteraceae</taxon>
        <taxon>Candidatus Solibacter</taxon>
    </lineage>
</organism>
<protein>
    <recommendedName>
        <fullName evidence="2">PEP-CTERM protein-sorting domain-containing protein</fullName>
    </recommendedName>
</protein>
<proteinExistence type="predicted"/>
<gene>
    <name evidence="1" type="ordered locus">Acid_1527</name>
</gene>
<dbReference type="KEGG" id="sus:Acid_1527"/>
<evidence type="ECO:0000313" key="1">
    <source>
        <dbReference type="EMBL" id="ABJ82518.1"/>
    </source>
</evidence>
<evidence type="ECO:0008006" key="2">
    <source>
        <dbReference type="Google" id="ProtNLM"/>
    </source>
</evidence>
<dbReference type="InParanoid" id="Q028N4"/>
<dbReference type="HOGENOM" id="CLU_1244648_0_0_0"/>
<dbReference type="EMBL" id="CP000473">
    <property type="protein sequence ID" value="ABJ82518.1"/>
    <property type="molecule type" value="Genomic_DNA"/>
</dbReference>
<dbReference type="Pfam" id="PF22825">
    <property type="entry name" value="HpiC1-like"/>
    <property type="match status" value="1"/>
</dbReference>
<reference evidence="1" key="1">
    <citation type="submission" date="2006-10" db="EMBL/GenBank/DDBJ databases">
        <title>Complete sequence of Solibacter usitatus Ellin6076.</title>
        <authorList>
            <consortium name="US DOE Joint Genome Institute"/>
            <person name="Copeland A."/>
            <person name="Lucas S."/>
            <person name="Lapidus A."/>
            <person name="Barry K."/>
            <person name="Detter J.C."/>
            <person name="Glavina del Rio T."/>
            <person name="Hammon N."/>
            <person name="Israni S."/>
            <person name="Dalin E."/>
            <person name="Tice H."/>
            <person name="Pitluck S."/>
            <person name="Thompson L.S."/>
            <person name="Brettin T."/>
            <person name="Bruce D."/>
            <person name="Han C."/>
            <person name="Tapia R."/>
            <person name="Gilna P."/>
            <person name="Schmutz J."/>
            <person name="Larimer F."/>
            <person name="Land M."/>
            <person name="Hauser L."/>
            <person name="Kyrpides N."/>
            <person name="Mikhailova N."/>
            <person name="Janssen P.H."/>
            <person name="Kuske C.R."/>
            <person name="Richardson P."/>
        </authorList>
    </citation>
    <scope>NUCLEOTIDE SEQUENCE</scope>
    <source>
        <strain evidence="1">Ellin6076</strain>
    </source>
</reference>
<name>Q028N4_SOLUE</name>
<sequence precursor="true">MPLTKFQRKSLLVFSTVVLAAVPGVASPLFVSNYSFETLPAGGLNFGGCGAGCSYSQTAIPGWTLVGSGGQFQPGNPGNTTYFDTLSDGPTNAYNNTAGGIISQMIGASVVVGEVYTLQVDIGYRKDSGFTGSADLLINGQKYTAIGVATQGAFTTFTATYTGLLADVGQSITIELNSSGQQGNFDNVRLDGTAPVGGAPEPAALFMAGPALLGLAAWKRRR</sequence>
<dbReference type="AlphaFoldDB" id="Q028N4"/>